<organism evidence="1 2">
    <name type="scientific">Mesorhizobium delmotii</name>
    <dbReference type="NCBI Taxonomy" id="1631247"/>
    <lineage>
        <taxon>Bacteria</taxon>
        <taxon>Pseudomonadati</taxon>
        <taxon>Pseudomonadota</taxon>
        <taxon>Alphaproteobacteria</taxon>
        <taxon>Hyphomicrobiales</taxon>
        <taxon>Phyllobacteriaceae</taxon>
        <taxon>Mesorhizobium</taxon>
    </lineage>
</organism>
<dbReference type="EMBL" id="FUIG01000029">
    <property type="protein sequence ID" value="SJM32001.1"/>
    <property type="molecule type" value="Genomic_DNA"/>
</dbReference>
<name>A0A2P9ALI4_9HYPH</name>
<protein>
    <submittedName>
        <fullName evidence="1">Uncharacterized protein</fullName>
    </submittedName>
</protein>
<evidence type="ECO:0000313" key="2">
    <source>
        <dbReference type="Proteomes" id="UP000245698"/>
    </source>
</evidence>
<sequence>MSAAPLNTGLRGGYANVTANATPFLQNLTHATYCPTALLPYCPAALLPYSPTFFAKAVRHHDVRPGISGRFSRRSGQSLPVAARREAIQADAAPRRRAGTAA</sequence>
<dbReference type="AlphaFoldDB" id="A0A2P9ALI4"/>
<reference evidence="2" key="1">
    <citation type="submission" date="2016-12" db="EMBL/GenBank/DDBJ databases">
        <authorList>
            <person name="Brunel B."/>
        </authorList>
    </citation>
    <scope>NUCLEOTIDE SEQUENCE [LARGE SCALE GENOMIC DNA]</scope>
</reference>
<evidence type="ECO:0000313" key="1">
    <source>
        <dbReference type="EMBL" id="SJM32001.1"/>
    </source>
</evidence>
<gene>
    <name evidence="1" type="ORF">BQ8482_220172</name>
</gene>
<accession>A0A2P9ALI4</accession>
<proteinExistence type="predicted"/>
<dbReference type="Proteomes" id="UP000245698">
    <property type="component" value="Unassembled WGS sequence"/>
</dbReference>
<keyword evidence="2" id="KW-1185">Reference proteome</keyword>